<dbReference type="InterPro" id="IPR029058">
    <property type="entry name" value="AB_hydrolase_fold"/>
</dbReference>
<dbReference type="Pfam" id="PF00135">
    <property type="entry name" value="COesterase"/>
    <property type="match status" value="1"/>
</dbReference>
<dbReference type="PROSITE" id="PS00122">
    <property type="entry name" value="CARBOXYLESTERASE_B_1"/>
    <property type="match status" value="1"/>
</dbReference>
<dbReference type="EC" id="3.1.1.-" evidence="4"/>
<sequence>MGFLRDYWLACTAIAASQSLPAAFAAREITLEGYGTFLGTTLDQTLTKKPLPVAVDAWLGIEYASQPTGEDRFAPVEPPAQFSGIKNATQYGYTCIQDPATNSYAMDEACLNMNVFRPQNTSSDSKLPVLIWIHGGAFVSGSARSFDGPSFVANSKEPLIVVNFNYRINSLGFLPHPIFERLGLLNLGLRDQEMLFKFVQQHIHAFGGDPSRVTIGGRSAGAHSVGIHLFHNYNKSEGASPLFSKAILQSGSVTARTLPDASYPLYLGQFARFLGLVGCGGIANDTDAAVIDCLRAAPIDLIQNASSLLYSDSEYSITWPFQPARGGPLMEQAGSISGANGQFFHIPTITTNVRDEAKLYLPGNITTNSEFLAYVKTLVPGLNDQDLAELEALYPDPAKDTNGPYAHSPNSTQYERLSAAISDFMYICPGQETAVRMSSANVPVYKLHFATNNTFPSWQGIPHTADVKYTWVEPGGTGGVQYPDVGKLLHTYFSNFIAHGDPNGQSGTGLLKWPRYVDGREKGEPGLQARMEPFGNTRVEGDGIRRTQCEWWRDFERMGRIGK</sequence>
<keyword evidence="7" id="KW-1185">Reference proteome</keyword>
<dbReference type="EMBL" id="KZ805419">
    <property type="protein sequence ID" value="PVH98172.1"/>
    <property type="molecule type" value="Genomic_DNA"/>
</dbReference>
<dbReference type="InterPro" id="IPR050309">
    <property type="entry name" value="Type-B_Carboxylest/Lipase"/>
</dbReference>
<protein>
    <recommendedName>
        <fullName evidence="4">Carboxylic ester hydrolase</fullName>
        <ecNumber evidence="4">3.1.1.-</ecNumber>
    </recommendedName>
</protein>
<dbReference type="Proteomes" id="UP000244855">
    <property type="component" value="Unassembled WGS sequence"/>
</dbReference>
<dbReference type="AlphaFoldDB" id="A0A2V1DJ28"/>
<dbReference type="InterPro" id="IPR019826">
    <property type="entry name" value="Carboxylesterase_B_AS"/>
</dbReference>
<dbReference type="SUPFAM" id="SSF53474">
    <property type="entry name" value="alpha/beta-Hydrolases"/>
    <property type="match status" value="1"/>
</dbReference>
<dbReference type="PROSITE" id="PS01173">
    <property type="entry name" value="LIPASE_GDXG_HIS"/>
    <property type="match status" value="1"/>
</dbReference>
<evidence type="ECO:0000259" key="5">
    <source>
        <dbReference type="Pfam" id="PF00135"/>
    </source>
</evidence>
<reference evidence="6 7" key="1">
    <citation type="journal article" date="2018" name="Sci. Rep.">
        <title>Comparative genomics provides insights into the lifestyle and reveals functional heterogeneity of dark septate endophytic fungi.</title>
        <authorList>
            <person name="Knapp D.G."/>
            <person name="Nemeth J.B."/>
            <person name="Barry K."/>
            <person name="Hainaut M."/>
            <person name="Henrissat B."/>
            <person name="Johnson J."/>
            <person name="Kuo A."/>
            <person name="Lim J.H.P."/>
            <person name="Lipzen A."/>
            <person name="Nolan M."/>
            <person name="Ohm R.A."/>
            <person name="Tamas L."/>
            <person name="Grigoriev I.V."/>
            <person name="Spatafora J.W."/>
            <person name="Nagy L.G."/>
            <person name="Kovacs G.M."/>
        </authorList>
    </citation>
    <scope>NUCLEOTIDE SEQUENCE [LARGE SCALE GENOMIC DNA]</scope>
    <source>
        <strain evidence="6 7">DSE2036</strain>
    </source>
</reference>
<comment type="similarity">
    <text evidence="2">Belongs to the 'GDXG' lipolytic enzyme family.</text>
</comment>
<evidence type="ECO:0000256" key="3">
    <source>
        <dbReference type="ARBA" id="ARBA00022801"/>
    </source>
</evidence>
<proteinExistence type="inferred from homology"/>
<dbReference type="InterPro" id="IPR002168">
    <property type="entry name" value="Lipase_GDXG_HIS_AS"/>
</dbReference>
<organism evidence="6 7">
    <name type="scientific">Periconia macrospinosa</name>
    <dbReference type="NCBI Taxonomy" id="97972"/>
    <lineage>
        <taxon>Eukaryota</taxon>
        <taxon>Fungi</taxon>
        <taxon>Dikarya</taxon>
        <taxon>Ascomycota</taxon>
        <taxon>Pezizomycotina</taxon>
        <taxon>Dothideomycetes</taxon>
        <taxon>Pleosporomycetidae</taxon>
        <taxon>Pleosporales</taxon>
        <taxon>Massarineae</taxon>
        <taxon>Periconiaceae</taxon>
        <taxon>Periconia</taxon>
    </lineage>
</organism>
<keyword evidence="3 4" id="KW-0378">Hydrolase</keyword>
<accession>A0A2V1DJ28</accession>
<dbReference type="InterPro" id="IPR002018">
    <property type="entry name" value="CarbesteraseB"/>
</dbReference>
<dbReference type="Gene3D" id="3.40.50.1820">
    <property type="entry name" value="alpha/beta hydrolase"/>
    <property type="match status" value="1"/>
</dbReference>
<gene>
    <name evidence="6" type="ORF">DM02DRAFT_615960</name>
</gene>
<dbReference type="PANTHER" id="PTHR11559">
    <property type="entry name" value="CARBOXYLESTERASE"/>
    <property type="match status" value="1"/>
</dbReference>
<evidence type="ECO:0000256" key="2">
    <source>
        <dbReference type="ARBA" id="ARBA00010515"/>
    </source>
</evidence>
<comment type="similarity">
    <text evidence="1 4">Belongs to the type-B carboxylesterase/lipase family.</text>
</comment>
<evidence type="ECO:0000313" key="6">
    <source>
        <dbReference type="EMBL" id="PVH98172.1"/>
    </source>
</evidence>
<evidence type="ECO:0000313" key="7">
    <source>
        <dbReference type="Proteomes" id="UP000244855"/>
    </source>
</evidence>
<dbReference type="STRING" id="97972.A0A2V1DJ28"/>
<evidence type="ECO:0000256" key="4">
    <source>
        <dbReference type="RuleBase" id="RU361235"/>
    </source>
</evidence>
<dbReference type="GO" id="GO:0016787">
    <property type="term" value="F:hydrolase activity"/>
    <property type="evidence" value="ECO:0007669"/>
    <property type="project" value="UniProtKB-KW"/>
</dbReference>
<dbReference type="OrthoDB" id="6846267at2759"/>
<name>A0A2V1DJ28_9PLEO</name>
<feature type="domain" description="Carboxylesterase type B" evidence="5">
    <location>
        <begin position="31"/>
        <end position="520"/>
    </location>
</feature>
<evidence type="ECO:0000256" key="1">
    <source>
        <dbReference type="ARBA" id="ARBA00005964"/>
    </source>
</evidence>